<sequence length="358" mass="41102">MFQGFTTYSPESDQQQLWTGVRYIPELKYEFEIDSLQSISAYVSANIYGSVQYAGGNSIWEGTVAPYRAWVRYAYENSEVRIGLQKIDFGSSTLLRPLQWFNQIDPRDPLGLTNGVYAALGKYYFKNNANIWFWALYGNEETRGYDILQTVRNHPELGGRLQLPTPKGEIAFSYHHRTAVFDNRWNINDPLFIETPENKYGVDGKWDIGIGIWFEGTYTKTKDPIVLNANSDPLGLTHQALLDVGIDYTIKGVNIVFEHLFTRYGEEINQPQYKGNTSAISFNYPVSFFDNISLMVYQDWTNDGTGVYATYNHDFDIWTGYIMAYYNPTTQISTPYVNNDLNQFTPGFGLRLMATLNH</sequence>
<name>A0A7X8SP05_9BACT</name>
<evidence type="ECO:0000313" key="1">
    <source>
        <dbReference type="EMBL" id="NLR93687.1"/>
    </source>
</evidence>
<dbReference type="EMBL" id="JABAIL010000007">
    <property type="protein sequence ID" value="NLR93687.1"/>
    <property type="molecule type" value="Genomic_DNA"/>
</dbReference>
<comment type="caution">
    <text evidence="1">The sequence shown here is derived from an EMBL/GenBank/DDBJ whole genome shotgun (WGS) entry which is preliminary data.</text>
</comment>
<reference evidence="1 2" key="1">
    <citation type="submission" date="2020-04" db="EMBL/GenBank/DDBJ databases">
        <title>Flammeovirga sp. SR4, a novel species isolated from seawater.</title>
        <authorList>
            <person name="Wang X."/>
        </authorList>
    </citation>
    <scope>NUCLEOTIDE SEQUENCE [LARGE SCALE GENOMIC DNA]</scope>
    <source>
        <strain evidence="1 2">SR4</strain>
    </source>
</reference>
<protein>
    <submittedName>
        <fullName evidence="1">Uncharacterized protein</fullName>
    </submittedName>
</protein>
<evidence type="ECO:0000313" key="2">
    <source>
        <dbReference type="Proteomes" id="UP000585050"/>
    </source>
</evidence>
<accession>A0A7X8SP05</accession>
<dbReference type="AlphaFoldDB" id="A0A7X8SP05"/>
<proteinExistence type="predicted"/>
<dbReference type="Proteomes" id="UP000585050">
    <property type="component" value="Unassembled WGS sequence"/>
</dbReference>
<gene>
    <name evidence="1" type="ORF">HGP29_20980</name>
</gene>
<keyword evidence="2" id="KW-1185">Reference proteome</keyword>
<organism evidence="1 2">
    <name type="scientific">Flammeovirga agarivorans</name>
    <dbReference type="NCBI Taxonomy" id="2726742"/>
    <lineage>
        <taxon>Bacteria</taxon>
        <taxon>Pseudomonadati</taxon>
        <taxon>Bacteroidota</taxon>
        <taxon>Cytophagia</taxon>
        <taxon>Cytophagales</taxon>
        <taxon>Flammeovirgaceae</taxon>
        <taxon>Flammeovirga</taxon>
    </lineage>
</organism>